<reference evidence="1" key="1">
    <citation type="submission" date="2024-06" db="EMBL/GenBank/DDBJ databases">
        <title>Intestivirid acquisition increases across infancy in a wild primate population.</title>
        <authorList>
            <person name="Schneider-Creas I.A."/>
            <person name="Moya I.L."/>
            <person name="Chiou K.L."/>
            <person name="Baniel A."/>
            <person name="Azanaw Haile A."/>
            <person name="Kebede F."/>
            <person name="Abebe B."/>
            <person name="Snyder-Mackler N."/>
            <person name="Varsani A."/>
        </authorList>
    </citation>
    <scope>NUCLEOTIDE SEQUENCE</scope>
    <source>
        <strain evidence="1">Int_RNL_2017_0019_DDA</strain>
    </source>
</reference>
<organism evidence="1">
    <name type="scientific">Geladintestivirus 3</name>
    <dbReference type="NCBI Taxonomy" id="3233135"/>
    <lineage>
        <taxon>Viruses</taxon>
        <taxon>Duplodnaviria</taxon>
        <taxon>Heunggongvirae</taxon>
        <taxon>Uroviricota</taxon>
        <taxon>Caudoviricetes</taxon>
        <taxon>Crassvirales</taxon>
    </lineage>
</organism>
<evidence type="ECO:0000313" key="1">
    <source>
        <dbReference type="EMBL" id="XCN99937.1"/>
    </source>
</evidence>
<accession>A0AAU8MKH2</accession>
<proteinExistence type="predicted"/>
<protein>
    <submittedName>
        <fullName evidence="1">Uncharacterized protein</fullName>
    </submittedName>
</protein>
<dbReference type="EMBL" id="PP965493">
    <property type="protein sequence ID" value="XCN99937.1"/>
    <property type="molecule type" value="Genomic_DNA"/>
</dbReference>
<sequence>MAYIQHSDGYSIKCDRCGYELHKENETKPYIHTDITELIKLAKEYGWSFRPHKIICTYCKTF</sequence>
<name>A0AAU8MKH2_9CAUD</name>